<feature type="compositionally biased region" description="Polar residues" evidence="9">
    <location>
        <begin position="176"/>
        <end position="220"/>
    </location>
</feature>
<dbReference type="Gene3D" id="4.10.240.10">
    <property type="entry name" value="Zn(2)-C6 fungal-type DNA-binding domain"/>
    <property type="match status" value="1"/>
</dbReference>
<keyword evidence="12" id="KW-1185">Reference proteome</keyword>
<name>A0A168P2X2_ABSGL</name>
<dbReference type="EMBL" id="LT553539">
    <property type="protein sequence ID" value="SAM01672.1"/>
    <property type="molecule type" value="Genomic_DNA"/>
</dbReference>
<feature type="compositionally biased region" description="Low complexity" evidence="9">
    <location>
        <begin position="898"/>
        <end position="912"/>
    </location>
</feature>
<dbReference type="InterPro" id="IPR036864">
    <property type="entry name" value="Zn2-C6_fun-type_DNA-bd_sf"/>
</dbReference>
<keyword evidence="6" id="KW-0804">Transcription</keyword>
<dbReference type="InterPro" id="IPR051615">
    <property type="entry name" value="Transcr_Regulatory_Elem"/>
</dbReference>
<evidence type="ECO:0000256" key="5">
    <source>
        <dbReference type="ARBA" id="ARBA00023125"/>
    </source>
</evidence>
<evidence type="ECO:0000313" key="12">
    <source>
        <dbReference type="Proteomes" id="UP000078561"/>
    </source>
</evidence>
<keyword evidence="7" id="KW-0539">Nucleus</keyword>
<dbReference type="GO" id="GO:0000981">
    <property type="term" value="F:DNA-binding transcription factor activity, RNA polymerase II-specific"/>
    <property type="evidence" value="ECO:0007669"/>
    <property type="project" value="InterPro"/>
</dbReference>
<evidence type="ECO:0000256" key="2">
    <source>
        <dbReference type="ARBA" id="ARBA00022723"/>
    </source>
</evidence>
<reference evidence="11" key="1">
    <citation type="submission" date="2016-04" db="EMBL/GenBank/DDBJ databases">
        <authorList>
            <person name="Evans L.H."/>
            <person name="Alamgir A."/>
            <person name="Owens N."/>
            <person name="Weber N.D."/>
            <person name="Virtaneva K."/>
            <person name="Barbian K."/>
            <person name="Babar A."/>
            <person name="Rosenke K."/>
        </authorList>
    </citation>
    <scope>NUCLEOTIDE SEQUENCE [LARGE SCALE GENOMIC DNA]</scope>
    <source>
        <strain evidence="11">CBS 101.48</strain>
    </source>
</reference>
<dbReference type="SUPFAM" id="SSF57701">
    <property type="entry name" value="Zn2/Cys6 DNA-binding domain"/>
    <property type="match status" value="1"/>
</dbReference>
<proteinExistence type="predicted"/>
<dbReference type="PANTHER" id="PTHR31313">
    <property type="entry name" value="TY1 ENHANCER ACTIVATOR"/>
    <property type="match status" value="1"/>
</dbReference>
<evidence type="ECO:0000256" key="1">
    <source>
        <dbReference type="ARBA" id="ARBA00004123"/>
    </source>
</evidence>
<dbReference type="Proteomes" id="UP000078561">
    <property type="component" value="Unassembled WGS sequence"/>
</dbReference>
<dbReference type="GO" id="GO:0008270">
    <property type="term" value="F:zinc ion binding"/>
    <property type="evidence" value="ECO:0007669"/>
    <property type="project" value="InterPro"/>
</dbReference>
<dbReference type="AlphaFoldDB" id="A0A168P2X2"/>
<feature type="region of interest" description="Disordered" evidence="9">
    <location>
        <begin position="896"/>
        <end position="933"/>
    </location>
</feature>
<evidence type="ECO:0000256" key="9">
    <source>
        <dbReference type="SAM" id="MobiDB-lite"/>
    </source>
</evidence>
<dbReference type="CDD" id="cd00067">
    <property type="entry name" value="GAL4"/>
    <property type="match status" value="1"/>
</dbReference>
<sequence length="971" mass="108371">MASNGSIASNTIRSTVLDLRPGSNYDTRPIIPIPRMKRTRAKRGCDLCRKKKTRCDADIHKPCTNCANLNLECEFLVEQKKRGPSIRSETKKSTYVELLESRLRRMEDLVESMTNEKAAAQTTEPVTATFTGQEAMDYTFPTNDEDLTPPIATNNKVKAGGSNDNRTIAPRKIAPQSASSHHSMTTNGSHTPATSSVKARSNTTEPGSVDGVSTASTRYTNSSSNIKCSLICDDIANTTSELASKLEKITLADYERTKYIGMSAGVHLLRQGIFSSNKRHPIKERSSWFVQKVNDDEEEHILIKSEALKIPSQQHKYVDRTSVFTTHIPFIRQDRVDKLIQAYFTTYHPVCPVINKMSFLEQYYYQDPSPCDEYLLCAVCAIGARALSMLDRATLPACIGELSADELVDMECAFRDKTFSILDLFYKRSQISSVQTLILFTLFAETPENDSDDTSFWFKTGMAIRMVNSKKRKSNGMAGINTNAVVIFKKAQDLGLHRSASGWNIPVPEMELQLGRPVTIVDHELNVELPSLYEVESCHQKDFSERPFVPDIIMQTDLDIRKKTPLYSQFRHSILLGQIFGQVLTGLYSPMSIRSGRRNHALVHALDEQLKQWKSNLPPELLYGSTKHSSPNSGIVSLEYNCVMLLLYRPFITNQESEDVNMAFKALNACTVAANNILSAAESLDSTTLACIPWTISGYTLFQAAIIFLHNAKGNNARIAEQGAKNLLRCTQVIRKDPGLSATRMAIVLESIATSYSVNLNSGMCLTDKPSGPMQPPVDSSTLMRNENDPPCTDILQHHCSTQPDDMFAPSLSRGFHRTLSTLSGPGDSLDSNVSVNYQQQQPYPSYQPQQFTQRPTEPQLPLDSLPLFTDTDQWVDQKQQDAHMDALIWDLMAAPIDTPTSDPSSSAQQQAWPPEHQSQTQAQPLPQPSVPLQSDHTFFDLNCLSSEVPLTNMPNSVLWEDWNSFLKSNV</sequence>
<dbReference type="InParanoid" id="A0A168P2X2"/>
<evidence type="ECO:0000256" key="4">
    <source>
        <dbReference type="ARBA" id="ARBA00023015"/>
    </source>
</evidence>
<dbReference type="PROSITE" id="PS50048">
    <property type="entry name" value="ZN2_CY6_FUNGAL_2"/>
    <property type="match status" value="1"/>
</dbReference>
<feature type="compositionally biased region" description="Polar residues" evidence="9">
    <location>
        <begin position="151"/>
        <end position="166"/>
    </location>
</feature>
<feature type="region of interest" description="Disordered" evidence="9">
    <location>
        <begin position="842"/>
        <end position="866"/>
    </location>
</feature>
<dbReference type="PROSITE" id="PS00463">
    <property type="entry name" value="ZN2_CY6_FUNGAL_1"/>
    <property type="match status" value="1"/>
</dbReference>
<evidence type="ECO:0000256" key="3">
    <source>
        <dbReference type="ARBA" id="ARBA00022833"/>
    </source>
</evidence>
<dbReference type="InterPro" id="IPR007219">
    <property type="entry name" value="XnlR_reg_dom"/>
</dbReference>
<dbReference type="GO" id="GO:0003677">
    <property type="term" value="F:DNA binding"/>
    <property type="evidence" value="ECO:0007669"/>
    <property type="project" value="UniProtKB-KW"/>
</dbReference>
<dbReference type="GO" id="GO:0006351">
    <property type="term" value="P:DNA-templated transcription"/>
    <property type="evidence" value="ECO:0007669"/>
    <property type="project" value="InterPro"/>
</dbReference>
<keyword evidence="5" id="KW-0238">DNA-binding</keyword>
<feature type="region of interest" description="Disordered" evidence="9">
    <location>
        <begin position="142"/>
        <end position="220"/>
    </location>
</feature>
<gene>
    <name evidence="11" type="primary">ABSGL_07415.1 scaffold 8789</name>
</gene>
<dbReference type="OMA" id="HATIDIF"/>
<dbReference type="STRING" id="4829.A0A168P2X2"/>
<evidence type="ECO:0000256" key="6">
    <source>
        <dbReference type="ARBA" id="ARBA00023163"/>
    </source>
</evidence>
<keyword evidence="4" id="KW-0805">Transcription regulation</keyword>
<dbReference type="SMART" id="SM00066">
    <property type="entry name" value="GAL4"/>
    <property type="match status" value="1"/>
</dbReference>
<dbReference type="InterPro" id="IPR001138">
    <property type="entry name" value="Zn2Cys6_DnaBD"/>
</dbReference>
<keyword evidence="3" id="KW-0862">Zinc</keyword>
<evidence type="ECO:0000259" key="10">
    <source>
        <dbReference type="PROSITE" id="PS50048"/>
    </source>
</evidence>
<dbReference type="PANTHER" id="PTHR31313:SF81">
    <property type="entry name" value="TY1 ENHANCER ACTIVATOR"/>
    <property type="match status" value="1"/>
</dbReference>
<dbReference type="CDD" id="cd12148">
    <property type="entry name" value="fungal_TF_MHR"/>
    <property type="match status" value="1"/>
</dbReference>
<dbReference type="Pfam" id="PF04082">
    <property type="entry name" value="Fungal_trans"/>
    <property type="match status" value="1"/>
</dbReference>
<keyword evidence="2" id="KW-0479">Metal-binding</keyword>
<evidence type="ECO:0000256" key="8">
    <source>
        <dbReference type="SAM" id="Coils"/>
    </source>
</evidence>
<dbReference type="FunCoup" id="A0A168P2X2">
    <property type="interactions" value="216"/>
</dbReference>
<dbReference type="OrthoDB" id="2123952at2759"/>
<feature type="domain" description="Zn(2)-C6 fungal-type" evidence="10">
    <location>
        <begin position="44"/>
        <end position="75"/>
    </location>
</feature>
<feature type="coiled-coil region" evidence="8">
    <location>
        <begin position="96"/>
        <end position="123"/>
    </location>
</feature>
<accession>A0A168P2X2</accession>
<dbReference type="GO" id="GO:0005634">
    <property type="term" value="C:nucleus"/>
    <property type="evidence" value="ECO:0007669"/>
    <property type="project" value="UniProtKB-SubCell"/>
</dbReference>
<comment type="subcellular location">
    <subcellularLocation>
        <location evidence="1">Nucleus</location>
    </subcellularLocation>
</comment>
<evidence type="ECO:0000256" key="7">
    <source>
        <dbReference type="ARBA" id="ARBA00023242"/>
    </source>
</evidence>
<evidence type="ECO:0000313" key="11">
    <source>
        <dbReference type="EMBL" id="SAM01672.1"/>
    </source>
</evidence>
<protein>
    <recommendedName>
        <fullName evidence="10">Zn(2)-C6 fungal-type domain-containing protein</fullName>
    </recommendedName>
</protein>
<dbReference type="Pfam" id="PF00172">
    <property type="entry name" value="Zn_clus"/>
    <property type="match status" value="1"/>
</dbReference>
<keyword evidence="8" id="KW-0175">Coiled coil</keyword>
<feature type="compositionally biased region" description="Low complexity" evidence="9">
    <location>
        <begin position="842"/>
        <end position="851"/>
    </location>
</feature>
<organism evidence="11">
    <name type="scientific">Absidia glauca</name>
    <name type="common">Pin mould</name>
    <dbReference type="NCBI Taxonomy" id="4829"/>
    <lineage>
        <taxon>Eukaryota</taxon>
        <taxon>Fungi</taxon>
        <taxon>Fungi incertae sedis</taxon>
        <taxon>Mucoromycota</taxon>
        <taxon>Mucoromycotina</taxon>
        <taxon>Mucoromycetes</taxon>
        <taxon>Mucorales</taxon>
        <taxon>Cunninghamellaceae</taxon>
        <taxon>Absidia</taxon>
    </lineage>
</organism>